<keyword evidence="4" id="KW-1185">Reference proteome</keyword>
<evidence type="ECO:0000313" key="4">
    <source>
        <dbReference type="Proteomes" id="UP001371456"/>
    </source>
</evidence>
<protein>
    <submittedName>
        <fullName evidence="3">Uncharacterized protein</fullName>
    </submittedName>
</protein>
<dbReference type="Proteomes" id="UP001371456">
    <property type="component" value="Unassembled WGS sequence"/>
</dbReference>
<comment type="caution">
    <text evidence="3">The sequence shown here is derived from an EMBL/GenBank/DDBJ whole genome shotgun (WGS) entry which is preliminary data.</text>
</comment>
<dbReference type="EMBL" id="JBANQN010000008">
    <property type="protein sequence ID" value="KAK6783422.1"/>
    <property type="molecule type" value="Genomic_DNA"/>
</dbReference>
<evidence type="ECO:0000313" key="3">
    <source>
        <dbReference type="EMBL" id="KAK6783422.1"/>
    </source>
</evidence>
<name>A0AAN8TDX6_SOLBU</name>
<accession>A0AAN8TDX6</accession>
<feature type="compositionally biased region" description="Basic and acidic residues" evidence="1">
    <location>
        <begin position="243"/>
        <end position="252"/>
    </location>
</feature>
<evidence type="ECO:0000256" key="1">
    <source>
        <dbReference type="SAM" id="MobiDB-lite"/>
    </source>
</evidence>
<organism evidence="3 4">
    <name type="scientific">Solanum bulbocastanum</name>
    <name type="common">Wild potato</name>
    <dbReference type="NCBI Taxonomy" id="147425"/>
    <lineage>
        <taxon>Eukaryota</taxon>
        <taxon>Viridiplantae</taxon>
        <taxon>Streptophyta</taxon>
        <taxon>Embryophyta</taxon>
        <taxon>Tracheophyta</taxon>
        <taxon>Spermatophyta</taxon>
        <taxon>Magnoliopsida</taxon>
        <taxon>eudicotyledons</taxon>
        <taxon>Gunneridae</taxon>
        <taxon>Pentapetalae</taxon>
        <taxon>asterids</taxon>
        <taxon>lamiids</taxon>
        <taxon>Solanales</taxon>
        <taxon>Solanaceae</taxon>
        <taxon>Solanoideae</taxon>
        <taxon>Solaneae</taxon>
        <taxon>Solanum</taxon>
    </lineage>
</organism>
<dbReference type="AlphaFoldDB" id="A0AAN8TDX6"/>
<evidence type="ECO:0000256" key="2">
    <source>
        <dbReference type="SAM" id="SignalP"/>
    </source>
</evidence>
<keyword evidence="2" id="KW-0732">Signal</keyword>
<feature type="compositionally biased region" description="Basic residues" evidence="1">
    <location>
        <begin position="219"/>
        <end position="230"/>
    </location>
</feature>
<sequence>MDKLFIAIFFFFFAFSFARTPLTQQENDITNIKLPESDATPTTNQFDKETQHVQENQDHLLESRDKKNKALPLTFVRLHSINRHFPARSRRPSRLCDHHHFHHAHNLKPRTHSTHLDDQIPYGNDMIPSDDDADDFEHVFPGGLHQVPEEWMSFLHQNNEDDDDDEQKMSKFIIKRNKHDKFGKMKLKGHLYDSFEEAREHEDEDGEISAMQHEDHHSFDKKKMKKHLHHHHEEEEQEAVEGNETHKEEKKTGGLVKHIRKFLDNYFD</sequence>
<feature type="signal peptide" evidence="2">
    <location>
        <begin position="1"/>
        <end position="18"/>
    </location>
</feature>
<reference evidence="3 4" key="1">
    <citation type="submission" date="2024-02" db="EMBL/GenBank/DDBJ databases">
        <title>de novo genome assembly of Solanum bulbocastanum strain 11H21.</title>
        <authorList>
            <person name="Hosaka A.J."/>
        </authorList>
    </citation>
    <scope>NUCLEOTIDE SEQUENCE [LARGE SCALE GENOMIC DNA]</scope>
    <source>
        <tissue evidence="3">Young leaves</tissue>
    </source>
</reference>
<feature type="chain" id="PRO_5042813987" evidence="2">
    <location>
        <begin position="19"/>
        <end position="268"/>
    </location>
</feature>
<proteinExistence type="predicted"/>
<gene>
    <name evidence="3" type="ORF">RDI58_021219</name>
</gene>
<feature type="region of interest" description="Disordered" evidence="1">
    <location>
        <begin position="198"/>
        <end position="254"/>
    </location>
</feature>